<sequence>MNPDGMEPSSTAGRKTTACVEAAASGEDGAVERETVDNGSAESAIRGTDFLVENSGLRIGAD</sequence>
<evidence type="ECO:0000313" key="1">
    <source>
        <dbReference type="EMBL" id="MCM2577166.1"/>
    </source>
</evidence>
<protein>
    <submittedName>
        <fullName evidence="1">Uncharacterized protein</fullName>
    </submittedName>
</protein>
<dbReference type="RefSeq" id="WP_251411521.1">
    <property type="nucleotide sequence ID" value="NZ_JAMQGM010000016.1"/>
</dbReference>
<comment type="caution">
    <text evidence="1">The sequence shown here is derived from an EMBL/GenBank/DDBJ whole genome shotgun (WGS) entry which is preliminary data.</text>
</comment>
<evidence type="ECO:0000313" key="2">
    <source>
        <dbReference type="Proteomes" id="UP001167160"/>
    </source>
</evidence>
<reference evidence="1" key="1">
    <citation type="journal article" date="2023" name="Int. J. Syst. Evol. Microbiol.">
        <title>Streptomyces meridianus sp. nov. isolated from brackish water of the Tagus estuary in Alcochete, Portugal.</title>
        <authorList>
            <person name="Santos J.D.N."/>
            <person name="Klimek D."/>
            <person name="Calusinska M."/>
            <person name="Lobo Da Cunha A."/>
            <person name="Catita J."/>
            <person name="Goncalves H."/>
            <person name="Gonzalez I."/>
            <person name="Reyes F."/>
            <person name="Lage O.M."/>
        </authorList>
    </citation>
    <scope>NUCLEOTIDE SEQUENCE</scope>
    <source>
        <strain evidence="1">MTZ3.1</strain>
    </source>
</reference>
<dbReference type="Proteomes" id="UP001167160">
    <property type="component" value="Unassembled WGS sequence"/>
</dbReference>
<accession>A0ABT0X3P8</accession>
<keyword evidence="2" id="KW-1185">Reference proteome</keyword>
<proteinExistence type="predicted"/>
<organism evidence="1 2">
    <name type="scientific">Streptomyces meridianus</name>
    <dbReference type="NCBI Taxonomy" id="2938945"/>
    <lineage>
        <taxon>Bacteria</taxon>
        <taxon>Bacillati</taxon>
        <taxon>Actinomycetota</taxon>
        <taxon>Actinomycetes</taxon>
        <taxon>Kitasatosporales</taxon>
        <taxon>Streptomycetaceae</taxon>
        <taxon>Streptomyces</taxon>
    </lineage>
</organism>
<gene>
    <name evidence="1" type="ORF">M1E25_07345</name>
</gene>
<name>A0ABT0X3P8_9ACTN</name>
<dbReference type="EMBL" id="JAMQGM010000016">
    <property type="protein sequence ID" value="MCM2577166.1"/>
    <property type="molecule type" value="Genomic_DNA"/>
</dbReference>